<evidence type="ECO:0000313" key="3">
    <source>
        <dbReference type="Proteomes" id="UP000527324"/>
    </source>
</evidence>
<keyword evidence="3" id="KW-1185">Reference proteome</keyword>
<sequence>MSMTAEPIDATDRYVGDRLSELRKDMGLNLAELARTSAISIAELSAIEAGRGKVYSATLWRLCRALHADLEDVLPPRDLTVSGRA</sequence>
<dbReference type="AlphaFoldDB" id="A0A7W9C5Y2"/>
<gene>
    <name evidence="2" type="ORF">GGQ93_001252</name>
</gene>
<dbReference type="EMBL" id="JACHOQ010000002">
    <property type="protein sequence ID" value="MBB5739550.1"/>
    <property type="molecule type" value="Genomic_DNA"/>
</dbReference>
<dbReference type="CDD" id="cd00093">
    <property type="entry name" value="HTH_XRE"/>
    <property type="match status" value="1"/>
</dbReference>
<feature type="domain" description="HTH cro/C1-type" evidence="1">
    <location>
        <begin position="19"/>
        <end position="73"/>
    </location>
</feature>
<reference evidence="2 3" key="1">
    <citation type="submission" date="2020-08" db="EMBL/GenBank/DDBJ databases">
        <title>Genomic Encyclopedia of Type Strains, Phase IV (KMG-IV): sequencing the most valuable type-strain genomes for metagenomic binning, comparative biology and taxonomic classification.</title>
        <authorList>
            <person name="Goeker M."/>
        </authorList>
    </citation>
    <scope>NUCLEOTIDE SEQUENCE [LARGE SCALE GENOMIC DNA]</scope>
    <source>
        <strain evidence="2 3">DSM 4731</strain>
    </source>
</reference>
<dbReference type="SUPFAM" id="SSF47413">
    <property type="entry name" value="lambda repressor-like DNA-binding domains"/>
    <property type="match status" value="1"/>
</dbReference>
<dbReference type="InterPro" id="IPR001387">
    <property type="entry name" value="Cro/C1-type_HTH"/>
</dbReference>
<dbReference type="Pfam" id="PF13560">
    <property type="entry name" value="HTH_31"/>
    <property type="match status" value="1"/>
</dbReference>
<dbReference type="RefSeq" id="WP_183215810.1">
    <property type="nucleotide sequence ID" value="NZ_CAJFZW010000004.1"/>
</dbReference>
<dbReference type="Gene3D" id="1.10.260.40">
    <property type="entry name" value="lambda repressor-like DNA-binding domains"/>
    <property type="match status" value="1"/>
</dbReference>
<protein>
    <submittedName>
        <fullName evidence="2">Transcriptional regulator with XRE-family HTH domain</fullName>
    </submittedName>
</protein>
<dbReference type="SMART" id="SM00530">
    <property type="entry name" value="HTH_XRE"/>
    <property type="match status" value="1"/>
</dbReference>
<accession>A0A7W9C5Y2</accession>
<evidence type="ECO:0000313" key="2">
    <source>
        <dbReference type="EMBL" id="MBB5739550.1"/>
    </source>
</evidence>
<organism evidence="2 3">
    <name type="scientific">Brevundimonas aurantiaca</name>
    <dbReference type="NCBI Taxonomy" id="74316"/>
    <lineage>
        <taxon>Bacteria</taxon>
        <taxon>Pseudomonadati</taxon>
        <taxon>Pseudomonadota</taxon>
        <taxon>Alphaproteobacteria</taxon>
        <taxon>Caulobacterales</taxon>
        <taxon>Caulobacteraceae</taxon>
        <taxon>Brevundimonas</taxon>
    </lineage>
</organism>
<comment type="caution">
    <text evidence="2">The sequence shown here is derived from an EMBL/GenBank/DDBJ whole genome shotgun (WGS) entry which is preliminary data.</text>
</comment>
<dbReference type="Proteomes" id="UP000527324">
    <property type="component" value="Unassembled WGS sequence"/>
</dbReference>
<name>A0A7W9C5Y2_9CAUL</name>
<evidence type="ECO:0000259" key="1">
    <source>
        <dbReference type="PROSITE" id="PS50943"/>
    </source>
</evidence>
<dbReference type="InterPro" id="IPR010982">
    <property type="entry name" value="Lambda_DNA-bd_dom_sf"/>
</dbReference>
<dbReference type="GO" id="GO:0003677">
    <property type="term" value="F:DNA binding"/>
    <property type="evidence" value="ECO:0007669"/>
    <property type="project" value="InterPro"/>
</dbReference>
<dbReference type="PROSITE" id="PS50943">
    <property type="entry name" value="HTH_CROC1"/>
    <property type="match status" value="1"/>
</dbReference>
<proteinExistence type="predicted"/>